<evidence type="ECO:0000256" key="4">
    <source>
        <dbReference type="ARBA" id="ARBA00022753"/>
    </source>
</evidence>
<comment type="similarity">
    <text evidence="3">Belongs to the VPS53 family.</text>
</comment>
<sequence>MSRGFVQLFNSTMVSSITQTNQQDELHAYFEDFYSDSFRLTPELDNALSDILDTKDPLDSSEFNPIESINRMFPNASLDEILQKLKQKMHQLDEHTKELTRTQSGAAGQESIQELEAAKKAIQDLFAKIRQIKEKATQSETMVQEITRDIKSLDYAKRHLTYSITALKRLQMLELYSNARIQHNIRCMFSVTAVDQLQSMTERKQYKESAQLLQAVVQLIQYFKTYKSIPQIAQLSNSISKIQVDLNAQVFQEFQHSFSHDGALTGQAWILHDACLVADVLGDTARNRLVGWYVDLQLHDYRAVFRPNEEVSALDNVSRRYAWLKRLLKVCDEEHNNIFPPSWHTSELLCERFCEYTKKDLSDVLPKSQNSDVKVLVKALQLTIEWELQLSRRFSRTDAHHPNEADPLEPPSKFVKSISSCFEPYLGQYIDAEDKTLSEMMVTYKNKPQNSEEDASAVVLSSSTDLFYFYRETLVQCAKLSTGKPFLDLCQLFGKYLVVYANEVLIGKLPRDEKRTIALEDIRYMCLILNTADYCFITISQASFAFDGQLSSLRCLYAFYSRLEEKLKEKIDEGLQENVSLEKERETFLNTVSVCVRALVRGVQNRYDPCLNAMAKISWATMDSVGDQSPYVSNFQSCLAECVGMIGKMITNKRYFRTFCDKLVESFVVKYLNNIMRCKQISEVGAEQMLLDTHAIKTSLLELHSMGQDALGPMPTTFAKFVNRGISKAETILKVVMTPHDPAEGLIGNYLFLIADKSTLNFQKILDLKGIKKVEHPSYTEAFQQQASQQPNLPENSQIMSSITHSSVTGSSINSSTLPMSITSSLNNIASSASNFSPSQLSQLPLNLTPTSSPSGITTSSPSNDSASPSNIGLATGTRTGKFNENFRKLVMTGMSFRRDIQERRDRQEANNNS</sequence>
<dbReference type="Gene3D" id="1.10.357.110">
    <property type="entry name" value="Vacuolar protein sorting-associated protein 53, C-terminus"/>
    <property type="match status" value="1"/>
</dbReference>
<keyword evidence="4" id="KW-0967">Endosome</keyword>
<dbReference type="EMBL" id="RBNI01003113">
    <property type="protein sequence ID" value="RUP48666.1"/>
    <property type="molecule type" value="Genomic_DNA"/>
</dbReference>
<proteinExistence type="inferred from homology"/>
<dbReference type="Pfam" id="PF04100">
    <property type="entry name" value="Vps53_N"/>
    <property type="match status" value="1"/>
</dbReference>
<keyword evidence="12" id="KW-1185">Reference proteome</keyword>
<dbReference type="InterPro" id="IPR038260">
    <property type="entry name" value="Vps53_C_sf"/>
</dbReference>
<evidence type="ECO:0000256" key="3">
    <source>
        <dbReference type="ARBA" id="ARBA00008628"/>
    </source>
</evidence>
<evidence type="ECO:0000259" key="10">
    <source>
        <dbReference type="Pfam" id="PF16854"/>
    </source>
</evidence>
<dbReference type="InterPro" id="IPR031745">
    <property type="entry name" value="Vps53_C"/>
</dbReference>
<evidence type="ECO:0000256" key="1">
    <source>
        <dbReference type="ARBA" id="ARBA00004150"/>
    </source>
</evidence>
<feature type="domain" description="Vps53 N-terminal" evidence="9">
    <location>
        <begin position="62"/>
        <end position="447"/>
    </location>
</feature>
<dbReference type="GO" id="GO:0042147">
    <property type="term" value="P:retrograde transport, endosome to Golgi"/>
    <property type="evidence" value="ECO:0007669"/>
    <property type="project" value="InterPro"/>
</dbReference>
<comment type="subcellular location">
    <subcellularLocation>
        <location evidence="2">Endosome membrane</location>
        <topology evidence="2">Peripheral membrane protein</topology>
    </subcellularLocation>
    <subcellularLocation>
        <location evidence="1">Golgi apparatus</location>
        <location evidence="1">trans-Golgi network membrane</location>
        <topology evidence="1">Peripheral membrane protein</topology>
    </subcellularLocation>
</comment>
<dbReference type="Pfam" id="PF16854">
    <property type="entry name" value="VPS53_C"/>
    <property type="match status" value="1"/>
</dbReference>
<evidence type="ECO:0000313" key="11">
    <source>
        <dbReference type="EMBL" id="RUP48666.1"/>
    </source>
</evidence>
<dbReference type="InterPro" id="IPR039766">
    <property type="entry name" value="Vps53"/>
</dbReference>
<evidence type="ECO:0000256" key="6">
    <source>
        <dbReference type="ARBA" id="ARBA00023136"/>
    </source>
</evidence>
<dbReference type="Proteomes" id="UP000268093">
    <property type="component" value="Unassembled WGS sequence"/>
</dbReference>
<organism evidence="11 12">
    <name type="scientific">Jimgerdemannia flammicorona</name>
    <dbReference type="NCBI Taxonomy" id="994334"/>
    <lineage>
        <taxon>Eukaryota</taxon>
        <taxon>Fungi</taxon>
        <taxon>Fungi incertae sedis</taxon>
        <taxon>Mucoromycota</taxon>
        <taxon>Mucoromycotina</taxon>
        <taxon>Endogonomycetes</taxon>
        <taxon>Endogonales</taxon>
        <taxon>Endogonaceae</taxon>
        <taxon>Jimgerdemannia</taxon>
    </lineage>
</organism>
<feature type="domain" description="Vps53 C-terminal" evidence="10">
    <location>
        <begin position="687"/>
        <end position="771"/>
    </location>
</feature>
<keyword evidence="7" id="KW-0175">Coiled coil</keyword>
<reference evidence="11 12" key="1">
    <citation type="journal article" date="2018" name="New Phytol.">
        <title>Phylogenomics of Endogonaceae and evolution of mycorrhizas within Mucoromycota.</title>
        <authorList>
            <person name="Chang Y."/>
            <person name="Desiro A."/>
            <person name="Na H."/>
            <person name="Sandor L."/>
            <person name="Lipzen A."/>
            <person name="Clum A."/>
            <person name="Barry K."/>
            <person name="Grigoriev I.V."/>
            <person name="Martin F.M."/>
            <person name="Stajich J.E."/>
            <person name="Smith M.E."/>
            <person name="Bonito G."/>
            <person name="Spatafora J.W."/>
        </authorList>
    </citation>
    <scope>NUCLEOTIDE SEQUENCE [LARGE SCALE GENOMIC DNA]</scope>
    <source>
        <strain evidence="11 12">GMNB39</strain>
    </source>
</reference>
<evidence type="ECO:0000259" key="9">
    <source>
        <dbReference type="Pfam" id="PF04100"/>
    </source>
</evidence>
<comment type="caution">
    <text evidence="11">The sequence shown here is derived from an EMBL/GenBank/DDBJ whole genome shotgun (WGS) entry which is preliminary data.</text>
</comment>
<dbReference type="PANTHER" id="PTHR12820:SF0">
    <property type="entry name" value="VACUOLAR PROTEIN SORTING-ASSOCIATED PROTEIN 53 HOMOLOG"/>
    <property type="match status" value="1"/>
</dbReference>
<dbReference type="InterPro" id="IPR007234">
    <property type="entry name" value="Vps53_N"/>
</dbReference>
<dbReference type="OrthoDB" id="10261632at2759"/>
<feature type="coiled-coil region" evidence="7">
    <location>
        <begin position="75"/>
        <end position="135"/>
    </location>
</feature>
<dbReference type="PANTHER" id="PTHR12820">
    <property type="entry name" value="VACUOLAR SORTING PROTEIN 53"/>
    <property type="match status" value="1"/>
</dbReference>
<protein>
    <submittedName>
        <fullName evidence="11">Uncharacterized protein</fullName>
    </submittedName>
</protein>
<keyword evidence="5" id="KW-0333">Golgi apparatus</keyword>
<evidence type="ECO:0000256" key="2">
    <source>
        <dbReference type="ARBA" id="ARBA00004481"/>
    </source>
</evidence>
<keyword evidence="6" id="KW-0472">Membrane</keyword>
<dbReference type="AlphaFoldDB" id="A0A433DCX0"/>
<evidence type="ECO:0000313" key="12">
    <source>
        <dbReference type="Proteomes" id="UP000268093"/>
    </source>
</evidence>
<evidence type="ECO:0000256" key="8">
    <source>
        <dbReference type="SAM" id="MobiDB-lite"/>
    </source>
</evidence>
<gene>
    <name evidence="11" type="ORF">BC936DRAFT_144204</name>
</gene>
<feature type="compositionally biased region" description="Low complexity" evidence="8">
    <location>
        <begin position="840"/>
        <end position="871"/>
    </location>
</feature>
<feature type="region of interest" description="Disordered" evidence="8">
    <location>
        <begin position="840"/>
        <end position="880"/>
    </location>
</feature>
<dbReference type="GO" id="GO:0000938">
    <property type="term" value="C:GARP complex"/>
    <property type="evidence" value="ECO:0007669"/>
    <property type="project" value="InterPro"/>
</dbReference>
<dbReference type="GO" id="GO:0010008">
    <property type="term" value="C:endosome membrane"/>
    <property type="evidence" value="ECO:0007669"/>
    <property type="project" value="UniProtKB-SubCell"/>
</dbReference>
<dbReference type="GO" id="GO:0005829">
    <property type="term" value="C:cytosol"/>
    <property type="evidence" value="ECO:0007669"/>
    <property type="project" value="GOC"/>
</dbReference>
<name>A0A433DCX0_9FUNG</name>
<evidence type="ECO:0000256" key="7">
    <source>
        <dbReference type="SAM" id="Coils"/>
    </source>
</evidence>
<evidence type="ECO:0000256" key="5">
    <source>
        <dbReference type="ARBA" id="ARBA00023034"/>
    </source>
</evidence>
<accession>A0A433DCX0</accession>